<name>A0A6G4UF42_9ACTN</name>
<comment type="catalytic activity">
    <reaction evidence="1">
        <text>ATP + protein L-histidine = ADP + protein N-phospho-L-histidine.</text>
        <dbReference type="EC" id="2.7.13.3"/>
    </reaction>
</comment>
<dbReference type="EMBL" id="JAAKZV010000527">
    <property type="protein sequence ID" value="NGN70432.1"/>
    <property type="molecule type" value="Genomic_DNA"/>
</dbReference>
<evidence type="ECO:0000256" key="3">
    <source>
        <dbReference type="ARBA" id="ARBA00022553"/>
    </source>
</evidence>
<dbReference type="InterPro" id="IPR011712">
    <property type="entry name" value="Sig_transdc_His_kin_sub3_dim/P"/>
</dbReference>
<evidence type="ECO:0000313" key="11">
    <source>
        <dbReference type="EMBL" id="NGN70432.1"/>
    </source>
</evidence>
<feature type="transmembrane region" description="Helical" evidence="9">
    <location>
        <begin position="30"/>
        <end position="48"/>
    </location>
</feature>
<protein>
    <recommendedName>
        <fullName evidence="2">histidine kinase</fullName>
        <ecNumber evidence="2">2.7.13.3</ecNumber>
    </recommendedName>
</protein>
<evidence type="ECO:0000256" key="5">
    <source>
        <dbReference type="ARBA" id="ARBA00022741"/>
    </source>
</evidence>
<dbReference type="RefSeq" id="WP_165246179.1">
    <property type="nucleotide sequence ID" value="NZ_JAAKZV010000527.1"/>
</dbReference>
<dbReference type="PANTHER" id="PTHR24421:SF10">
    <property type="entry name" value="NITRATE_NITRITE SENSOR PROTEIN NARQ"/>
    <property type="match status" value="1"/>
</dbReference>
<keyword evidence="5" id="KW-0547">Nucleotide-binding</keyword>
<evidence type="ECO:0000256" key="8">
    <source>
        <dbReference type="ARBA" id="ARBA00023012"/>
    </source>
</evidence>
<dbReference type="Pfam" id="PF07730">
    <property type="entry name" value="HisKA_3"/>
    <property type="match status" value="1"/>
</dbReference>
<keyword evidence="3" id="KW-0597">Phosphoprotein</keyword>
<evidence type="ECO:0000313" key="12">
    <source>
        <dbReference type="Proteomes" id="UP000481583"/>
    </source>
</evidence>
<feature type="transmembrane region" description="Helical" evidence="9">
    <location>
        <begin position="133"/>
        <end position="157"/>
    </location>
</feature>
<keyword evidence="8" id="KW-0902">Two-component regulatory system</keyword>
<dbReference type="Proteomes" id="UP000481583">
    <property type="component" value="Unassembled WGS sequence"/>
</dbReference>
<organism evidence="11 12">
    <name type="scientific">Streptomyces coryli</name>
    <dbReference type="NCBI Taxonomy" id="1128680"/>
    <lineage>
        <taxon>Bacteria</taxon>
        <taxon>Bacillati</taxon>
        <taxon>Actinomycetota</taxon>
        <taxon>Actinomycetes</taxon>
        <taxon>Kitasatosporales</taxon>
        <taxon>Streptomycetaceae</taxon>
        <taxon>Streptomyces</taxon>
    </lineage>
</organism>
<sequence length="286" mass="29645">MPYFLLMSVFVGLVWPDANAVTHMGWQFAAYGLSLPAVAATGLAFPLVRPLEAAAARALCAPGLDASGTDRSWAARRRTAGWFTLHVGVGGLVSGVTLAVPPMAWVLVVLPFAPSLRDEEGRDFGLLDVPLWTAPLIGVAFLAALVGVAAGAGALLARYAPALLGPTPADRLAAAEARSADLARRNALARELHDSVGHALSAVTLQASAARKVFDRDPEFVRSALEAIESATRDAVAELDGVLGVLRVGEAAPGTAPAPTPSLARDLEGLVERTRAAGAEVVVRVR</sequence>
<dbReference type="PANTHER" id="PTHR24421">
    <property type="entry name" value="NITRATE/NITRITE SENSOR PROTEIN NARX-RELATED"/>
    <property type="match status" value="1"/>
</dbReference>
<dbReference type="InterPro" id="IPR050482">
    <property type="entry name" value="Sensor_HK_TwoCompSys"/>
</dbReference>
<evidence type="ECO:0000256" key="2">
    <source>
        <dbReference type="ARBA" id="ARBA00012438"/>
    </source>
</evidence>
<feature type="transmembrane region" description="Helical" evidence="9">
    <location>
        <begin position="80"/>
        <end position="113"/>
    </location>
</feature>
<dbReference type="GO" id="GO:0005524">
    <property type="term" value="F:ATP binding"/>
    <property type="evidence" value="ECO:0007669"/>
    <property type="project" value="UniProtKB-KW"/>
</dbReference>
<dbReference type="GO" id="GO:0016020">
    <property type="term" value="C:membrane"/>
    <property type="evidence" value="ECO:0007669"/>
    <property type="project" value="InterPro"/>
</dbReference>
<keyword evidence="9" id="KW-0812">Transmembrane</keyword>
<keyword evidence="6 11" id="KW-0418">Kinase</keyword>
<evidence type="ECO:0000256" key="4">
    <source>
        <dbReference type="ARBA" id="ARBA00022679"/>
    </source>
</evidence>
<evidence type="ECO:0000256" key="6">
    <source>
        <dbReference type="ARBA" id="ARBA00022777"/>
    </source>
</evidence>
<keyword evidence="7" id="KW-0067">ATP-binding</keyword>
<evidence type="ECO:0000256" key="7">
    <source>
        <dbReference type="ARBA" id="ARBA00022840"/>
    </source>
</evidence>
<evidence type="ECO:0000259" key="10">
    <source>
        <dbReference type="Pfam" id="PF07730"/>
    </source>
</evidence>
<dbReference type="GO" id="GO:0046983">
    <property type="term" value="F:protein dimerization activity"/>
    <property type="evidence" value="ECO:0007669"/>
    <property type="project" value="InterPro"/>
</dbReference>
<keyword evidence="12" id="KW-1185">Reference proteome</keyword>
<keyword evidence="9" id="KW-1133">Transmembrane helix</keyword>
<gene>
    <name evidence="11" type="ORF">G5C51_41950</name>
</gene>
<feature type="domain" description="Signal transduction histidine kinase subgroup 3 dimerisation and phosphoacceptor" evidence="10">
    <location>
        <begin position="185"/>
        <end position="247"/>
    </location>
</feature>
<feature type="non-terminal residue" evidence="11">
    <location>
        <position position="286"/>
    </location>
</feature>
<evidence type="ECO:0000256" key="1">
    <source>
        <dbReference type="ARBA" id="ARBA00000085"/>
    </source>
</evidence>
<evidence type="ECO:0000256" key="9">
    <source>
        <dbReference type="SAM" id="Phobius"/>
    </source>
</evidence>
<keyword evidence="9" id="KW-0472">Membrane</keyword>
<reference evidence="11 12" key="1">
    <citation type="submission" date="2020-02" db="EMBL/GenBank/DDBJ databases">
        <title>Whole-genome analyses of novel actinobacteria.</title>
        <authorList>
            <person name="Sahin N."/>
        </authorList>
    </citation>
    <scope>NUCLEOTIDE SEQUENCE [LARGE SCALE GENOMIC DNA]</scope>
    <source>
        <strain evidence="11 12">A7024</strain>
    </source>
</reference>
<keyword evidence="4" id="KW-0808">Transferase</keyword>
<accession>A0A6G4UF42</accession>
<comment type="caution">
    <text evidence="11">The sequence shown here is derived from an EMBL/GenBank/DDBJ whole genome shotgun (WGS) entry which is preliminary data.</text>
</comment>
<dbReference type="GO" id="GO:0000155">
    <property type="term" value="F:phosphorelay sensor kinase activity"/>
    <property type="evidence" value="ECO:0007669"/>
    <property type="project" value="InterPro"/>
</dbReference>
<dbReference type="AlphaFoldDB" id="A0A6G4UF42"/>
<dbReference type="EC" id="2.7.13.3" evidence="2"/>
<proteinExistence type="predicted"/>
<dbReference type="Gene3D" id="1.20.5.1930">
    <property type="match status" value="1"/>
</dbReference>